<sequence length="647" mass="73320">MSKSFFSIGETKWWKKYLILISFLLFVFGGFAQHQKRIQKHFDEARQLLAQQDYSLAIERCEKILERNPEFLDARLLLADIFYETKDTPREIFQLKKALEKSEMPLIMRRLGDALLSNGNYGEALDYFQAYLDAASLSTERKAEVNRKMENCRFALHAMENPVEFYPERLPNTVNSVFDEYWPSLSVDQQQLVITRLVKRAGQPPQEDFFFSVSGPEEWSETQPVSELNTPENEGAQSLSADGNLFFFTACNRPGGAGSCDIYYSLRNNGQWSPPVNAGSPLNTAGWEAQPSISSDGRFLYFTSNRSGGKGEKDLWRAECLGFGPDGRLKWKAPVNLGDSVNTSGNETSPFIHAGNMNFYFASDFHTGMGGFDLFMSSIQNDSVFSAPQNLGYPVNTSNDEQGLHISADGMTAFFSSARDSLSGLDIYSFRLDESIRPSPATYVRTFVFDAETREPVQAQIELLNLVHPDKSPRMEMTDTQGECLLCLPVGKNYSFSVSKEGYLFYSNTFDLREQRQVYEPYELEIGLTPVKVGAEMNLYNIYFETDSFRILPESEPELQKLVVFLNENSRLDVEIQGHTDDTGDAGKNLELSEKRARSVVEFLVLQGIRKERLQWAGYGEKQPVSDNSTPEGRRLNRRTTIKILGE</sequence>
<dbReference type="Gene3D" id="3.30.1330.60">
    <property type="entry name" value="OmpA-like domain"/>
    <property type="match status" value="1"/>
</dbReference>
<dbReference type="RefSeq" id="WP_119349865.1">
    <property type="nucleotide sequence ID" value="NZ_QWET01000006.1"/>
</dbReference>
<dbReference type="PRINTS" id="PR01021">
    <property type="entry name" value="OMPADOMAIN"/>
</dbReference>
<dbReference type="CDD" id="cd07185">
    <property type="entry name" value="OmpA_C-like"/>
    <property type="match status" value="1"/>
</dbReference>
<feature type="region of interest" description="Disordered" evidence="5">
    <location>
        <begin position="621"/>
        <end position="640"/>
    </location>
</feature>
<dbReference type="SUPFAM" id="SSF103088">
    <property type="entry name" value="OmpA-like"/>
    <property type="match status" value="1"/>
</dbReference>
<keyword evidence="3" id="KW-0998">Cell outer membrane</keyword>
<evidence type="ECO:0000256" key="2">
    <source>
        <dbReference type="ARBA" id="ARBA00023136"/>
    </source>
</evidence>
<dbReference type="SMART" id="SM00028">
    <property type="entry name" value="TPR"/>
    <property type="match status" value="2"/>
</dbReference>
<dbReference type="PROSITE" id="PS51123">
    <property type="entry name" value="OMPA_2"/>
    <property type="match status" value="1"/>
</dbReference>
<keyword evidence="8" id="KW-1185">Reference proteome</keyword>
<feature type="domain" description="OmpA-like" evidence="6">
    <location>
        <begin position="531"/>
        <end position="647"/>
    </location>
</feature>
<accession>A0A399D0E4</accession>
<dbReference type="Pfam" id="PF00691">
    <property type="entry name" value="OmpA"/>
    <property type="match status" value="1"/>
</dbReference>
<dbReference type="EMBL" id="QWET01000006">
    <property type="protein sequence ID" value="RIH65485.1"/>
    <property type="molecule type" value="Genomic_DNA"/>
</dbReference>
<evidence type="ECO:0000259" key="6">
    <source>
        <dbReference type="PROSITE" id="PS51123"/>
    </source>
</evidence>
<keyword evidence="2 4" id="KW-0472">Membrane</keyword>
<protein>
    <submittedName>
        <fullName evidence="7">Flagellar motor protein MotB</fullName>
    </submittedName>
</protein>
<dbReference type="Gene3D" id="2.120.10.30">
    <property type="entry name" value="TolB, C-terminal domain"/>
    <property type="match status" value="1"/>
</dbReference>
<dbReference type="AlphaFoldDB" id="A0A399D0E4"/>
<organism evidence="7 8">
    <name type="scientific">Mariniphaga sediminis</name>
    <dbReference type="NCBI Taxonomy" id="1628158"/>
    <lineage>
        <taxon>Bacteria</taxon>
        <taxon>Pseudomonadati</taxon>
        <taxon>Bacteroidota</taxon>
        <taxon>Bacteroidia</taxon>
        <taxon>Marinilabiliales</taxon>
        <taxon>Prolixibacteraceae</taxon>
        <taxon>Mariniphaga</taxon>
    </lineage>
</organism>
<dbReference type="InterPro" id="IPR036737">
    <property type="entry name" value="OmpA-like_sf"/>
</dbReference>
<dbReference type="InterPro" id="IPR006664">
    <property type="entry name" value="OMP_bac"/>
</dbReference>
<gene>
    <name evidence="7" type="ORF">D1164_10220</name>
</gene>
<evidence type="ECO:0000256" key="1">
    <source>
        <dbReference type="ARBA" id="ARBA00004442"/>
    </source>
</evidence>
<evidence type="ECO:0000256" key="3">
    <source>
        <dbReference type="ARBA" id="ARBA00023237"/>
    </source>
</evidence>
<dbReference type="PANTHER" id="PTHR30329">
    <property type="entry name" value="STATOR ELEMENT OF FLAGELLAR MOTOR COMPLEX"/>
    <property type="match status" value="1"/>
</dbReference>
<dbReference type="InterPro" id="IPR050330">
    <property type="entry name" value="Bact_OuterMem_StrucFunc"/>
</dbReference>
<proteinExistence type="predicted"/>
<evidence type="ECO:0000313" key="8">
    <source>
        <dbReference type="Proteomes" id="UP000266441"/>
    </source>
</evidence>
<reference evidence="7 8" key="1">
    <citation type="journal article" date="2015" name="Int. J. Syst. Evol. Microbiol.">
        <title>Mariniphaga sediminis sp. nov., isolated from coastal sediment.</title>
        <authorList>
            <person name="Wang F.Q."/>
            <person name="Shen Q.Y."/>
            <person name="Chen G.J."/>
            <person name="Du Z.J."/>
        </authorList>
    </citation>
    <scope>NUCLEOTIDE SEQUENCE [LARGE SCALE GENOMIC DNA]</scope>
    <source>
        <strain evidence="7 8">SY21</strain>
    </source>
</reference>
<dbReference type="Proteomes" id="UP000266441">
    <property type="component" value="Unassembled WGS sequence"/>
</dbReference>
<keyword evidence="7" id="KW-0282">Flagellum</keyword>
<comment type="subcellular location">
    <subcellularLocation>
        <location evidence="1">Cell outer membrane</location>
    </subcellularLocation>
</comment>
<dbReference type="InterPro" id="IPR011659">
    <property type="entry name" value="WD40"/>
</dbReference>
<evidence type="ECO:0000256" key="4">
    <source>
        <dbReference type="PROSITE-ProRule" id="PRU00473"/>
    </source>
</evidence>
<dbReference type="Pfam" id="PF07676">
    <property type="entry name" value="PD40"/>
    <property type="match status" value="2"/>
</dbReference>
<keyword evidence="7" id="KW-0966">Cell projection</keyword>
<dbReference type="InterPro" id="IPR011990">
    <property type="entry name" value="TPR-like_helical_dom_sf"/>
</dbReference>
<dbReference type="Pfam" id="PF13432">
    <property type="entry name" value="TPR_16"/>
    <property type="match status" value="2"/>
</dbReference>
<comment type="caution">
    <text evidence="7">The sequence shown here is derived from an EMBL/GenBank/DDBJ whole genome shotgun (WGS) entry which is preliminary data.</text>
</comment>
<dbReference type="PANTHER" id="PTHR30329:SF21">
    <property type="entry name" value="LIPOPROTEIN YIAD-RELATED"/>
    <property type="match status" value="1"/>
</dbReference>
<name>A0A399D0E4_9BACT</name>
<dbReference type="SUPFAM" id="SSF82171">
    <property type="entry name" value="DPP6 N-terminal domain-like"/>
    <property type="match status" value="1"/>
</dbReference>
<evidence type="ECO:0000313" key="7">
    <source>
        <dbReference type="EMBL" id="RIH65485.1"/>
    </source>
</evidence>
<dbReference type="InterPro" id="IPR019734">
    <property type="entry name" value="TPR_rpt"/>
</dbReference>
<dbReference type="SUPFAM" id="SSF48452">
    <property type="entry name" value="TPR-like"/>
    <property type="match status" value="1"/>
</dbReference>
<dbReference type="InterPro" id="IPR011042">
    <property type="entry name" value="6-blade_b-propeller_TolB-like"/>
</dbReference>
<keyword evidence="7" id="KW-0969">Cilium</keyword>
<dbReference type="InterPro" id="IPR006665">
    <property type="entry name" value="OmpA-like"/>
</dbReference>
<dbReference type="Gene3D" id="1.25.40.10">
    <property type="entry name" value="Tetratricopeptide repeat domain"/>
    <property type="match status" value="1"/>
</dbReference>
<dbReference type="OrthoDB" id="1110381at2"/>
<evidence type="ECO:0000256" key="5">
    <source>
        <dbReference type="SAM" id="MobiDB-lite"/>
    </source>
</evidence>
<dbReference type="GO" id="GO:0009279">
    <property type="term" value="C:cell outer membrane"/>
    <property type="evidence" value="ECO:0007669"/>
    <property type="project" value="UniProtKB-SubCell"/>
</dbReference>